<dbReference type="GO" id="GO:0045893">
    <property type="term" value="P:positive regulation of DNA-templated transcription"/>
    <property type="evidence" value="ECO:0007669"/>
    <property type="project" value="TreeGrafter"/>
</dbReference>
<dbReference type="PANTHER" id="PTHR45764:SF21">
    <property type="entry name" value="OS03G0770000 PROTEIN"/>
    <property type="match status" value="1"/>
</dbReference>
<dbReference type="InterPro" id="IPR004827">
    <property type="entry name" value="bZIP"/>
</dbReference>
<gene>
    <name evidence="8" type="ORF">MKW94_001927</name>
</gene>
<accession>A0AA41RSL6</accession>
<evidence type="ECO:0000313" key="8">
    <source>
        <dbReference type="EMBL" id="MCL7022075.1"/>
    </source>
</evidence>
<keyword evidence="3" id="KW-0238">DNA-binding</keyword>
<evidence type="ECO:0000313" key="9">
    <source>
        <dbReference type="Proteomes" id="UP001177140"/>
    </source>
</evidence>
<dbReference type="InterPro" id="IPR045314">
    <property type="entry name" value="bZIP_plant_GBF1"/>
</dbReference>
<dbReference type="GO" id="GO:0005634">
    <property type="term" value="C:nucleus"/>
    <property type="evidence" value="ECO:0007669"/>
    <property type="project" value="UniProtKB-SubCell"/>
</dbReference>
<evidence type="ECO:0000256" key="1">
    <source>
        <dbReference type="ARBA" id="ARBA00004123"/>
    </source>
</evidence>
<organism evidence="8 9">
    <name type="scientific">Papaver nudicaule</name>
    <name type="common">Iceland poppy</name>
    <dbReference type="NCBI Taxonomy" id="74823"/>
    <lineage>
        <taxon>Eukaryota</taxon>
        <taxon>Viridiplantae</taxon>
        <taxon>Streptophyta</taxon>
        <taxon>Embryophyta</taxon>
        <taxon>Tracheophyta</taxon>
        <taxon>Spermatophyta</taxon>
        <taxon>Magnoliopsida</taxon>
        <taxon>Ranunculales</taxon>
        <taxon>Papaveraceae</taxon>
        <taxon>Papaveroideae</taxon>
        <taxon>Papaver</taxon>
    </lineage>
</organism>
<dbReference type="Proteomes" id="UP001177140">
    <property type="component" value="Unassembled WGS sequence"/>
</dbReference>
<feature type="compositionally biased region" description="Low complexity" evidence="6">
    <location>
        <begin position="42"/>
        <end position="64"/>
    </location>
</feature>
<dbReference type="CDD" id="cd14702">
    <property type="entry name" value="bZIP_plant_GBF1"/>
    <property type="match status" value="1"/>
</dbReference>
<dbReference type="GO" id="GO:0046982">
    <property type="term" value="F:protein heterodimerization activity"/>
    <property type="evidence" value="ECO:0007669"/>
    <property type="project" value="UniProtKB-ARBA"/>
</dbReference>
<comment type="caution">
    <text evidence="8">The sequence shown here is derived from an EMBL/GenBank/DDBJ whole genome shotgun (WGS) entry which is preliminary data.</text>
</comment>
<dbReference type="InterPro" id="IPR046347">
    <property type="entry name" value="bZIP_sf"/>
</dbReference>
<feature type="domain" description="BZIP" evidence="7">
    <location>
        <begin position="77"/>
        <end position="140"/>
    </location>
</feature>
<keyword evidence="9" id="KW-1185">Reference proteome</keyword>
<name>A0AA41RSL6_PAPNU</name>
<dbReference type="AlphaFoldDB" id="A0AA41RSL6"/>
<evidence type="ECO:0000256" key="4">
    <source>
        <dbReference type="ARBA" id="ARBA00023163"/>
    </source>
</evidence>
<dbReference type="SMART" id="SM00338">
    <property type="entry name" value="BRLZ"/>
    <property type="match status" value="1"/>
</dbReference>
<evidence type="ECO:0000256" key="2">
    <source>
        <dbReference type="ARBA" id="ARBA00023015"/>
    </source>
</evidence>
<dbReference type="PROSITE" id="PS50217">
    <property type="entry name" value="BZIP"/>
    <property type="match status" value="1"/>
</dbReference>
<dbReference type="EMBL" id="JAJJMA010007804">
    <property type="protein sequence ID" value="MCL7022075.1"/>
    <property type="molecule type" value="Genomic_DNA"/>
</dbReference>
<dbReference type="Pfam" id="PF00170">
    <property type="entry name" value="bZIP_1"/>
    <property type="match status" value="1"/>
</dbReference>
<evidence type="ECO:0000256" key="5">
    <source>
        <dbReference type="ARBA" id="ARBA00023242"/>
    </source>
</evidence>
<sequence>MFLSEEMFGIPYPIIGDGFIPCENQDDGGELTSFFLSLLSSSSPETTTTTTTTNSVLSSHSSLSDDTIPGVSEEEQQERKKRRMISNRESARRSRMRKQKHLEDLRVQLNKMKFENREMKHRLSCVVQNTQLFRRDNDKLRFESEILRRRLTHICDILYLRKLQRISSMNGPVN</sequence>
<comment type="subcellular location">
    <subcellularLocation>
        <location evidence="1">Nucleus</location>
    </subcellularLocation>
</comment>
<reference evidence="8" key="1">
    <citation type="submission" date="2022-03" db="EMBL/GenBank/DDBJ databases">
        <title>A functionally conserved STORR gene fusion in Papaver species that diverged 16.8 million years ago.</title>
        <authorList>
            <person name="Catania T."/>
        </authorList>
    </citation>
    <scope>NUCLEOTIDE SEQUENCE</scope>
    <source>
        <strain evidence="8">S-191538</strain>
    </source>
</reference>
<feature type="region of interest" description="Disordered" evidence="6">
    <location>
        <begin position="42"/>
        <end position="100"/>
    </location>
</feature>
<dbReference type="FunFam" id="1.20.5.170:FF:000020">
    <property type="entry name" value="BZIP transcription factor"/>
    <property type="match status" value="1"/>
</dbReference>
<proteinExistence type="predicted"/>
<keyword evidence="4" id="KW-0804">Transcription</keyword>
<dbReference type="SUPFAM" id="SSF57959">
    <property type="entry name" value="Leucine zipper domain"/>
    <property type="match status" value="1"/>
</dbReference>
<dbReference type="GO" id="GO:0000976">
    <property type="term" value="F:transcription cis-regulatory region binding"/>
    <property type="evidence" value="ECO:0007669"/>
    <property type="project" value="TreeGrafter"/>
</dbReference>
<keyword evidence="2" id="KW-0805">Transcription regulation</keyword>
<evidence type="ECO:0000256" key="6">
    <source>
        <dbReference type="SAM" id="MobiDB-lite"/>
    </source>
</evidence>
<dbReference type="PROSITE" id="PS00036">
    <property type="entry name" value="BZIP_BASIC"/>
    <property type="match status" value="1"/>
</dbReference>
<dbReference type="Gene3D" id="1.20.5.170">
    <property type="match status" value="1"/>
</dbReference>
<dbReference type="GO" id="GO:0003700">
    <property type="term" value="F:DNA-binding transcription factor activity"/>
    <property type="evidence" value="ECO:0007669"/>
    <property type="project" value="InterPro"/>
</dbReference>
<protein>
    <recommendedName>
        <fullName evidence="7">BZIP domain-containing protein</fullName>
    </recommendedName>
</protein>
<dbReference type="PANTHER" id="PTHR45764">
    <property type="entry name" value="BZIP TRANSCRIPTION FACTOR 44"/>
    <property type="match status" value="1"/>
</dbReference>
<evidence type="ECO:0000256" key="3">
    <source>
        <dbReference type="ARBA" id="ARBA00023125"/>
    </source>
</evidence>
<keyword evidence="5" id="KW-0539">Nucleus</keyword>
<evidence type="ECO:0000259" key="7">
    <source>
        <dbReference type="PROSITE" id="PS50217"/>
    </source>
</evidence>